<dbReference type="GO" id="GO:0012505">
    <property type="term" value="C:endomembrane system"/>
    <property type="evidence" value="ECO:0007669"/>
    <property type="project" value="UniProtKB-SubCell"/>
</dbReference>
<feature type="coiled-coil region" evidence="15">
    <location>
        <begin position="55"/>
        <end position="97"/>
    </location>
</feature>
<dbReference type="GO" id="GO:0046961">
    <property type="term" value="F:proton-transporting ATPase activity, rotational mechanism"/>
    <property type="evidence" value="ECO:0007669"/>
    <property type="project" value="TreeGrafter"/>
</dbReference>
<evidence type="ECO:0000256" key="14">
    <source>
        <dbReference type="RuleBase" id="RU003848"/>
    </source>
</evidence>
<comment type="subunit">
    <text evidence="13">F-type ATPases have 2 components, F(1) - the catalytic core - and F(0) - the membrane proton channel. F(1) has five subunits: alpha(3), beta(3), gamma(1), delta(1), epsilon(1). F(0) has three main subunits: a(1), b(2) and c(10-14). The alpha and beta chains form an alternating ring which encloses part of the gamma chain. F(1) is attached to F(0) by a central stalk formed by the gamma and epsilon chains, while a peripheral stalk is formed by the delta and b chains.</text>
</comment>
<dbReference type="PANTHER" id="PTHR33445">
    <property type="entry name" value="ATP SYNTHASE SUBUNIT B', CHLOROPLASTIC"/>
    <property type="match status" value="1"/>
</dbReference>
<dbReference type="GO" id="GO:0046933">
    <property type="term" value="F:proton-transporting ATP synthase activity, rotational mechanism"/>
    <property type="evidence" value="ECO:0007669"/>
    <property type="project" value="UniProtKB-UniRule"/>
</dbReference>
<dbReference type="HAMAP" id="MF_01398">
    <property type="entry name" value="ATP_synth_b_bprime"/>
    <property type="match status" value="1"/>
</dbReference>
<keyword evidence="3 13" id="KW-0138">CF(0)</keyword>
<keyword evidence="2 13" id="KW-0813">Transport</keyword>
<evidence type="ECO:0000313" key="16">
    <source>
        <dbReference type="EMBL" id="CBX31020.1"/>
    </source>
</evidence>
<keyword evidence="15" id="KW-0175">Coiled coil</keyword>
<name>E1YLN7_9BACT</name>
<feature type="transmembrane region" description="Helical" evidence="13">
    <location>
        <begin position="6"/>
        <end position="27"/>
    </location>
</feature>
<evidence type="ECO:0000256" key="6">
    <source>
        <dbReference type="ARBA" id="ARBA00022989"/>
    </source>
</evidence>
<gene>
    <name evidence="13" type="primary">atpF</name>
    <name evidence="16" type="ORF">N47_E45320</name>
</gene>
<dbReference type="InterPro" id="IPR050059">
    <property type="entry name" value="ATP_synthase_B_chain"/>
</dbReference>
<evidence type="ECO:0000256" key="11">
    <source>
        <dbReference type="ARBA" id="ARBA00025614"/>
    </source>
</evidence>
<keyword evidence="4 13" id="KW-0812">Transmembrane</keyword>
<evidence type="ECO:0000256" key="12">
    <source>
        <dbReference type="ARBA" id="ARBA00037847"/>
    </source>
</evidence>
<keyword evidence="9 13" id="KW-0066">ATP synthesis</keyword>
<dbReference type="Pfam" id="PF00430">
    <property type="entry name" value="ATP-synt_B"/>
    <property type="match status" value="1"/>
</dbReference>
<accession>E1YLN7</accession>
<dbReference type="CDD" id="cd06503">
    <property type="entry name" value="ATP-synt_Fo_b"/>
    <property type="match status" value="1"/>
</dbReference>
<evidence type="ECO:0000256" key="4">
    <source>
        <dbReference type="ARBA" id="ARBA00022692"/>
    </source>
</evidence>
<dbReference type="GO" id="GO:0045259">
    <property type="term" value="C:proton-transporting ATP synthase complex"/>
    <property type="evidence" value="ECO:0007669"/>
    <property type="project" value="UniProtKB-KW"/>
</dbReference>
<keyword evidence="6 13" id="KW-1133">Transmembrane helix</keyword>
<keyword evidence="8 13" id="KW-0472">Membrane</keyword>
<dbReference type="AlphaFoldDB" id="E1YLN7"/>
<organism evidence="16">
    <name type="scientific">uncultured Desulfobacterium sp</name>
    <dbReference type="NCBI Taxonomy" id="201089"/>
    <lineage>
        <taxon>Bacteria</taxon>
        <taxon>Pseudomonadati</taxon>
        <taxon>Thermodesulfobacteriota</taxon>
        <taxon>Desulfobacteria</taxon>
        <taxon>Desulfobacterales</taxon>
        <taxon>Desulfobacteriaceae</taxon>
        <taxon>Desulfobacterium</taxon>
        <taxon>environmental samples</taxon>
    </lineage>
</organism>
<evidence type="ECO:0000256" key="5">
    <source>
        <dbReference type="ARBA" id="ARBA00022781"/>
    </source>
</evidence>
<dbReference type="PANTHER" id="PTHR33445:SF2">
    <property type="entry name" value="ATP SYNTHASE SUBUNIT B', CHLOROPLASTIC"/>
    <property type="match status" value="1"/>
</dbReference>
<reference evidence="16" key="1">
    <citation type="journal article" date="2011" name="Environ. Microbiol.">
        <title>Genomic insights into the metabolic potential of the polycyclic aromatic hydrocarbon degrading sulfate-reducing Deltaproteobacterium N47.</title>
        <authorList>
            <person name="Bergmann F."/>
            <person name="Selesi D."/>
            <person name="Weinmaier T."/>
            <person name="Tischler P."/>
            <person name="Rattei T."/>
            <person name="Meckenstock R.U."/>
        </authorList>
    </citation>
    <scope>NUCLEOTIDE SEQUENCE</scope>
</reference>
<comment type="similarity">
    <text evidence="1 13 14">Belongs to the ATPase B chain family.</text>
</comment>
<protein>
    <recommendedName>
        <fullName evidence="13">ATP synthase subunit b</fullName>
    </recommendedName>
    <alternativeName>
        <fullName evidence="13">ATP synthase F(0) sector subunit b</fullName>
    </alternativeName>
    <alternativeName>
        <fullName evidence="13">ATPase subunit I</fullName>
    </alternativeName>
    <alternativeName>
        <fullName evidence="13">F-type ATPase subunit b</fullName>
        <shortName evidence="13">F-ATPase subunit b</shortName>
    </alternativeName>
</protein>
<evidence type="ECO:0000256" key="1">
    <source>
        <dbReference type="ARBA" id="ARBA00005513"/>
    </source>
</evidence>
<comment type="function">
    <text evidence="10 13">F(1)F(0) ATP synthase produces ATP from ADP in the presence of a proton or sodium gradient. F-type ATPases consist of two structural domains, F(1) containing the extramembraneous catalytic core and F(0) containing the membrane proton channel, linked together by a central stalk and a peripheral stalk. During catalysis, ATP synthesis in the catalytic domain of F(1) is coupled via a rotary mechanism of the central stalk subunits to proton translocation.</text>
</comment>
<dbReference type="InterPro" id="IPR002146">
    <property type="entry name" value="ATP_synth_b/b'su_bac/chlpt"/>
</dbReference>
<sequence>MKIDLFTFFAQIVNFIILVALLNKFFFKAVKTAMDKRERGISENIAAAQKSKKDAAELVAQSIVAKKEIEEKRNEMLAKARAAAEDEKQQLISAAKNDVRKTRQIWLDDVEDEKQRFLEALRVKSGDFVCLLADKVLKDLSGVELEKRISSVFVEKIHALENSKAAGWIKTGSQLKVISSFELSDDNKKKISDEVEEKFGCKTIFEKQTGAHCGIELKFDGYRISWSIEDYLKELEEELEGVFIHPKEI</sequence>
<dbReference type="GO" id="GO:0005886">
    <property type="term" value="C:plasma membrane"/>
    <property type="evidence" value="ECO:0007669"/>
    <property type="project" value="UniProtKB-SubCell"/>
</dbReference>
<keyword evidence="13" id="KW-1003">Cell membrane</keyword>
<evidence type="ECO:0000256" key="9">
    <source>
        <dbReference type="ARBA" id="ARBA00023310"/>
    </source>
</evidence>
<proteinExistence type="inferred from homology"/>
<evidence type="ECO:0000256" key="10">
    <source>
        <dbReference type="ARBA" id="ARBA00025198"/>
    </source>
</evidence>
<evidence type="ECO:0000256" key="8">
    <source>
        <dbReference type="ARBA" id="ARBA00023136"/>
    </source>
</evidence>
<evidence type="ECO:0000256" key="13">
    <source>
        <dbReference type="HAMAP-Rule" id="MF_01398"/>
    </source>
</evidence>
<keyword evidence="5 13" id="KW-0375">Hydrogen ion transport</keyword>
<comment type="subcellular location">
    <subcellularLocation>
        <location evidence="13">Cell membrane</location>
        <topology evidence="13">Single-pass membrane protein</topology>
    </subcellularLocation>
    <subcellularLocation>
        <location evidence="12">Endomembrane system</location>
        <topology evidence="12">Single-pass membrane protein</topology>
    </subcellularLocation>
</comment>
<evidence type="ECO:0000256" key="2">
    <source>
        <dbReference type="ARBA" id="ARBA00022448"/>
    </source>
</evidence>
<dbReference type="EMBL" id="FR695877">
    <property type="protein sequence ID" value="CBX31020.1"/>
    <property type="molecule type" value="Genomic_DNA"/>
</dbReference>
<evidence type="ECO:0000256" key="7">
    <source>
        <dbReference type="ARBA" id="ARBA00023065"/>
    </source>
</evidence>
<keyword evidence="7 13" id="KW-0406">Ion transport</keyword>
<evidence type="ECO:0000256" key="15">
    <source>
        <dbReference type="SAM" id="Coils"/>
    </source>
</evidence>
<evidence type="ECO:0000256" key="3">
    <source>
        <dbReference type="ARBA" id="ARBA00022547"/>
    </source>
</evidence>
<comment type="function">
    <text evidence="11">Component of the F(0) channel, it forms part of the peripheral stalk, linking F(1) to F(0). The b'-subunit is a diverged and duplicated form of b found in plants and photosynthetic bacteria.</text>
</comment>